<keyword evidence="3" id="KW-0808">Transferase</keyword>
<evidence type="ECO:0000259" key="1">
    <source>
        <dbReference type="Pfam" id="PF00534"/>
    </source>
</evidence>
<dbReference type="GO" id="GO:0004373">
    <property type="term" value="F:alpha-1,4-glucan glucosyltransferase (UDP-glucose donor) activity"/>
    <property type="evidence" value="ECO:0007669"/>
    <property type="project" value="UniProtKB-EC"/>
</dbReference>
<sequence length="370" mass="42024">MKVLHVMTHFSVSSGVARLVASLIPFQIEQGHKVDVAVLADSPLTYAEEMKKYGCGYILLNDVQSSRYNPKFIVRLIPYLKRYDIVHVHMFPPIYWVVIAKMLSKAQCRLIMTEHSTLNNRQGKWLWKYLDYFIYRRYDALVAVSDAAKESLHKFVDNYLPVEVITNGISVGCFQNAIPISRMRLGIPDNVVLLIQVARFYAEKDQLTLLKALQKLSKDFHVIFVGAGDTLDMHKQKAEEYGISERVHFMGVRQDVPALMKASDIVVMSSHFEGFGLVAVEGMAAGKPVIASGVPGLQEVIQGAGVVFPVHDDTVLANEILRLSKDKSYANEIINKCRKRADEYDIRFMAEKYNKVYKRIVEKSLYDNIL</sequence>
<name>A0A174VWA0_BACT4</name>
<dbReference type="InterPro" id="IPR001296">
    <property type="entry name" value="Glyco_trans_1"/>
</dbReference>
<dbReference type="RefSeq" id="WP_055221313.1">
    <property type="nucleotide sequence ID" value="NZ_CP134821.1"/>
</dbReference>
<dbReference type="PANTHER" id="PTHR12526">
    <property type="entry name" value="GLYCOSYLTRANSFERASE"/>
    <property type="match status" value="1"/>
</dbReference>
<evidence type="ECO:0000313" key="3">
    <source>
        <dbReference type="EMBL" id="CUQ38962.1"/>
    </source>
</evidence>
<proteinExistence type="predicted"/>
<dbReference type="Gene3D" id="3.40.50.2000">
    <property type="entry name" value="Glycogen Phosphorylase B"/>
    <property type="match status" value="2"/>
</dbReference>
<dbReference type="SUPFAM" id="SSF53756">
    <property type="entry name" value="UDP-Glycosyltransferase/glycogen phosphorylase"/>
    <property type="match status" value="1"/>
</dbReference>
<dbReference type="EMBL" id="CZBI01000006">
    <property type="protein sequence ID" value="CUQ38962.1"/>
    <property type="molecule type" value="Genomic_DNA"/>
</dbReference>
<reference evidence="3 4" key="1">
    <citation type="submission" date="2015-09" db="EMBL/GenBank/DDBJ databases">
        <authorList>
            <consortium name="Pathogen Informatics"/>
        </authorList>
    </citation>
    <scope>NUCLEOTIDE SEQUENCE [LARGE SCALE GENOMIC DNA]</scope>
    <source>
        <strain evidence="3 4">2789STDY5834945</strain>
    </source>
</reference>
<dbReference type="AlphaFoldDB" id="A0A174VWA0"/>
<protein>
    <submittedName>
        <fullName evidence="3">Putative LPS biosynthesis glycosyltransferase</fullName>
        <ecNumber evidence="3">2.4.1.11</ecNumber>
    </submittedName>
</protein>
<dbReference type="InterPro" id="IPR028098">
    <property type="entry name" value="Glyco_trans_4-like_N"/>
</dbReference>
<organism evidence="3 4">
    <name type="scientific">Bacteroides thetaiotaomicron</name>
    <dbReference type="NCBI Taxonomy" id="818"/>
    <lineage>
        <taxon>Bacteria</taxon>
        <taxon>Pseudomonadati</taxon>
        <taxon>Bacteroidota</taxon>
        <taxon>Bacteroidia</taxon>
        <taxon>Bacteroidales</taxon>
        <taxon>Bacteroidaceae</taxon>
        <taxon>Bacteroides</taxon>
    </lineage>
</organism>
<accession>A0A174VWA0</accession>
<dbReference type="CDD" id="cd03801">
    <property type="entry name" value="GT4_PimA-like"/>
    <property type="match status" value="1"/>
</dbReference>
<dbReference type="PANTHER" id="PTHR12526:SF630">
    <property type="entry name" value="GLYCOSYLTRANSFERASE"/>
    <property type="match status" value="1"/>
</dbReference>
<dbReference type="EC" id="2.4.1.11" evidence="3"/>
<feature type="domain" description="Glycosyltransferase subfamily 4-like N-terminal" evidence="2">
    <location>
        <begin position="14"/>
        <end position="170"/>
    </location>
</feature>
<feature type="domain" description="Glycosyl transferase family 1" evidence="1">
    <location>
        <begin position="182"/>
        <end position="340"/>
    </location>
</feature>
<evidence type="ECO:0000313" key="4">
    <source>
        <dbReference type="Proteomes" id="UP000095541"/>
    </source>
</evidence>
<keyword evidence="3" id="KW-0328">Glycosyltransferase</keyword>
<dbReference type="Proteomes" id="UP000095541">
    <property type="component" value="Unassembled WGS sequence"/>
</dbReference>
<dbReference type="Pfam" id="PF00534">
    <property type="entry name" value="Glycos_transf_1"/>
    <property type="match status" value="1"/>
</dbReference>
<evidence type="ECO:0000259" key="2">
    <source>
        <dbReference type="Pfam" id="PF13439"/>
    </source>
</evidence>
<dbReference type="Pfam" id="PF13439">
    <property type="entry name" value="Glyco_transf_4"/>
    <property type="match status" value="1"/>
</dbReference>
<gene>
    <name evidence="3" type="ORF">ERS852557_04102</name>
</gene>